<dbReference type="Pfam" id="PF07715">
    <property type="entry name" value="Plug"/>
    <property type="match status" value="1"/>
</dbReference>
<dbReference type="PANTHER" id="PTHR30069">
    <property type="entry name" value="TONB-DEPENDENT OUTER MEMBRANE RECEPTOR"/>
    <property type="match status" value="1"/>
</dbReference>
<evidence type="ECO:0000256" key="5">
    <source>
        <dbReference type="ARBA" id="ARBA00022729"/>
    </source>
</evidence>
<dbReference type="GO" id="GO:0015344">
    <property type="term" value="F:siderophore uptake transmembrane transporter activity"/>
    <property type="evidence" value="ECO:0007669"/>
    <property type="project" value="TreeGrafter"/>
</dbReference>
<dbReference type="GO" id="GO:0044718">
    <property type="term" value="P:siderophore transmembrane transport"/>
    <property type="evidence" value="ECO:0007669"/>
    <property type="project" value="TreeGrafter"/>
</dbReference>
<feature type="transmembrane region" description="Helical" evidence="12">
    <location>
        <begin position="6"/>
        <end position="23"/>
    </location>
</feature>
<dbReference type="InterPro" id="IPR039426">
    <property type="entry name" value="TonB-dep_rcpt-like"/>
</dbReference>
<dbReference type="GO" id="GO:0009279">
    <property type="term" value="C:cell outer membrane"/>
    <property type="evidence" value="ECO:0007669"/>
    <property type="project" value="UniProtKB-SubCell"/>
</dbReference>
<feature type="domain" description="TonB-dependent receptor-like beta-barrel" evidence="13">
    <location>
        <begin position="252"/>
        <end position="638"/>
    </location>
</feature>
<evidence type="ECO:0000256" key="1">
    <source>
        <dbReference type="ARBA" id="ARBA00004571"/>
    </source>
</evidence>
<proteinExistence type="inferred from homology"/>
<dbReference type="InterPro" id="IPR037066">
    <property type="entry name" value="Plug_dom_sf"/>
</dbReference>
<evidence type="ECO:0000256" key="10">
    <source>
        <dbReference type="PROSITE-ProRule" id="PRU01360"/>
    </source>
</evidence>
<name>A0A380CQV7_SPHSI</name>
<dbReference type="EMBL" id="UGYW01000002">
    <property type="protein sequence ID" value="SUJ24712.1"/>
    <property type="molecule type" value="Genomic_DNA"/>
</dbReference>
<organism evidence="15 16">
    <name type="scientific">Sphingobacterium spiritivorum</name>
    <name type="common">Flavobacterium spiritivorum</name>
    <dbReference type="NCBI Taxonomy" id="258"/>
    <lineage>
        <taxon>Bacteria</taxon>
        <taxon>Pseudomonadati</taxon>
        <taxon>Bacteroidota</taxon>
        <taxon>Sphingobacteriia</taxon>
        <taxon>Sphingobacteriales</taxon>
        <taxon>Sphingobacteriaceae</taxon>
        <taxon>Sphingobacterium</taxon>
    </lineage>
</organism>
<comment type="similarity">
    <text evidence="10 11">Belongs to the TonB-dependent receptor family.</text>
</comment>
<keyword evidence="2 10" id="KW-0813">Transport</keyword>
<dbReference type="Proteomes" id="UP000254893">
    <property type="component" value="Unassembled WGS sequence"/>
</dbReference>
<reference evidence="15 16" key="1">
    <citation type="submission" date="2018-06" db="EMBL/GenBank/DDBJ databases">
        <authorList>
            <consortium name="Pathogen Informatics"/>
            <person name="Doyle S."/>
        </authorList>
    </citation>
    <scope>NUCLEOTIDE SEQUENCE [LARGE SCALE GENOMIC DNA]</scope>
    <source>
        <strain evidence="15 16">NCTC11388</strain>
    </source>
</reference>
<evidence type="ECO:0000256" key="11">
    <source>
        <dbReference type="RuleBase" id="RU003357"/>
    </source>
</evidence>
<keyword evidence="8" id="KW-0675">Receptor</keyword>
<keyword evidence="6 11" id="KW-0798">TonB box</keyword>
<keyword evidence="5" id="KW-0732">Signal</keyword>
<evidence type="ECO:0000256" key="4">
    <source>
        <dbReference type="ARBA" id="ARBA00022692"/>
    </source>
</evidence>
<accession>A0A380CQV7</accession>
<evidence type="ECO:0000259" key="14">
    <source>
        <dbReference type="Pfam" id="PF07715"/>
    </source>
</evidence>
<dbReference type="Gene3D" id="2.170.130.10">
    <property type="entry name" value="TonB-dependent receptor, plug domain"/>
    <property type="match status" value="1"/>
</dbReference>
<evidence type="ECO:0000256" key="3">
    <source>
        <dbReference type="ARBA" id="ARBA00022452"/>
    </source>
</evidence>
<dbReference type="AlphaFoldDB" id="A0A380CQV7"/>
<evidence type="ECO:0000256" key="6">
    <source>
        <dbReference type="ARBA" id="ARBA00023077"/>
    </source>
</evidence>
<protein>
    <submittedName>
        <fullName evidence="15">Outer membrane cobalamin translocator</fullName>
    </submittedName>
</protein>
<evidence type="ECO:0000256" key="8">
    <source>
        <dbReference type="ARBA" id="ARBA00023170"/>
    </source>
</evidence>
<keyword evidence="7 10" id="KW-0472">Membrane</keyword>
<dbReference type="PANTHER" id="PTHR30069:SF29">
    <property type="entry name" value="HEMOGLOBIN AND HEMOGLOBIN-HAPTOGLOBIN-BINDING PROTEIN 1-RELATED"/>
    <property type="match status" value="1"/>
</dbReference>
<evidence type="ECO:0000256" key="9">
    <source>
        <dbReference type="ARBA" id="ARBA00023237"/>
    </source>
</evidence>
<evidence type="ECO:0000256" key="2">
    <source>
        <dbReference type="ARBA" id="ARBA00022448"/>
    </source>
</evidence>
<keyword evidence="12" id="KW-1133">Transmembrane helix</keyword>
<comment type="subcellular location">
    <subcellularLocation>
        <location evidence="1 10">Cell outer membrane</location>
        <topology evidence="1 10">Multi-pass membrane protein</topology>
    </subcellularLocation>
</comment>
<evidence type="ECO:0000259" key="13">
    <source>
        <dbReference type="Pfam" id="PF00593"/>
    </source>
</evidence>
<evidence type="ECO:0000313" key="15">
    <source>
        <dbReference type="EMBL" id="SUJ24712.1"/>
    </source>
</evidence>
<dbReference type="InterPro" id="IPR000531">
    <property type="entry name" value="Beta-barrel_TonB"/>
</dbReference>
<keyword evidence="4 10" id="KW-0812">Transmembrane</keyword>
<sequence length="668" mass="75779">MALIKITFLSLGYLNTGMYQIIIKFYSFGKIFNMIMRKSILILLSLGSTIAVYGQKASLSSQEIETRQDTTKLNEIIISENRLQIPFAKQSRNIQIVTSEEIKRLPGNSLNEILQSVNGVDIRQRGPFGSQADISIDGGSFEQTLVLVNGVKMADPQTAHHALNLPIPLDAIERIEIIRGPASRIYGINSLTGAINIVTKKPRESFISAHVYAGSSFKDNEEKTSEKYYGAGTQIGGAWHQEKHNHLFFYNYQKSNGQRYNTASENNKLYYQGEYNPRDADHINWSAGYIDNKFGANGFYATPGDKESQERVKTAFATLSSRHQLTDKLSVSPRISNRYNEDDYRYYRQDFSKARSKHFNNALTAELNGVYQTSFGDFGLGIESRWERINSSNIGTHKRENQGAYAEFKTEAIQNLMINVGTYVNYNSDYGWQVFPGIDLGYDLDSRWKLVLNAGSSQRIPSFTDLYLKQPGNIGNPDLTSENAYQVETGVKYINNNLIIQGGYFYRSIADFIDWTREVSTVPYQPFNIGTNKVNGLNTSLRYQIGNDQDIMKYFINIGYNYLRPSIKKEEPGTDSKYAIESLRHQAIANLTVQHREWSLTTSNRFYERISYKSYFLSDLKLAYSLNKISLYADVQNIFNVTYIQAGAVPMPGIWYSLGAKFNCSFGG</sequence>
<dbReference type="Pfam" id="PF00593">
    <property type="entry name" value="TonB_dep_Rec_b-barrel"/>
    <property type="match status" value="1"/>
</dbReference>
<dbReference type="SUPFAM" id="SSF56935">
    <property type="entry name" value="Porins"/>
    <property type="match status" value="1"/>
</dbReference>
<dbReference type="InterPro" id="IPR036942">
    <property type="entry name" value="Beta-barrel_TonB_sf"/>
</dbReference>
<keyword evidence="3 10" id="KW-1134">Transmembrane beta strand</keyword>
<dbReference type="PROSITE" id="PS52016">
    <property type="entry name" value="TONB_DEPENDENT_REC_3"/>
    <property type="match status" value="1"/>
</dbReference>
<evidence type="ECO:0000256" key="7">
    <source>
        <dbReference type="ARBA" id="ARBA00023136"/>
    </source>
</evidence>
<evidence type="ECO:0000256" key="12">
    <source>
        <dbReference type="SAM" id="Phobius"/>
    </source>
</evidence>
<dbReference type="Gene3D" id="2.40.170.20">
    <property type="entry name" value="TonB-dependent receptor, beta-barrel domain"/>
    <property type="match status" value="1"/>
</dbReference>
<dbReference type="InterPro" id="IPR012910">
    <property type="entry name" value="Plug_dom"/>
</dbReference>
<gene>
    <name evidence="15" type="primary">btuB_2</name>
    <name evidence="15" type="ORF">NCTC11388_03680</name>
</gene>
<feature type="domain" description="TonB-dependent receptor plug" evidence="14">
    <location>
        <begin position="90"/>
        <end position="193"/>
    </location>
</feature>
<evidence type="ECO:0000313" key="16">
    <source>
        <dbReference type="Proteomes" id="UP000254893"/>
    </source>
</evidence>
<keyword evidence="9 10" id="KW-0998">Cell outer membrane</keyword>